<keyword evidence="9 15" id="KW-0067">ATP-binding</keyword>
<dbReference type="Gene3D" id="3.50.40.10">
    <property type="entry name" value="Phenylalanyl-trna Synthetase, Chain B, domain 3"/>
    <property type="match status" value="1"/>
</dbReference>
<evidence type="ECO:0000256" key="15">
    <source>
        <dbReference type="HAMAP-Rule" id="MF_00283"/>
    </source>
</evidence>
<comment type="caution">
    <text evidence="20">The sequence shown here is derived from an EMBL/GenBank/DDBJ whole genome shotgun (WGS) entry which is preliminary data.</text>
</comment>
<dbReference type="InterPro" id="IPR005146">
    <property type="entry name" value="B3/B4_tRNA-bd"/>
</dbReference>
<keyword evidence="4 15" id="KW-0963">Cytoplasm</keyword>
<dbReference type="HAMAP" id="MF_00283">
    <property type="entry name" value="Phe_tRNA_synth_beta1"/>
    <property type="match status" value="1"/>
</dbReference>
<dbReference type="InterPro" id="IPR005121">
    <property type="entry name" value="Fdx_antiC-bd"/>
</dbReference>
<dbReference type="Pfam" id="PF03147">
    <property type="entry name" value="FDX-ACB"/>
    <property type="match status" value="1"/>
</dbReference>
<keyword evidence="6 15" id="KW-0436">Ligase</keyword>
<protein>
    <recommendedName>
        <fullName evidence="15">Phenylalanine--tRNA ligase beta subunit</fullName>
        <ecNumber evidence="15">6.1.1.20</ecNumber>
    </recommendedName>
    <alternativeName>
        <fullName evidence="15">Phenylalanyl-tRNA synthetase beta subunit</fullName>
        <shortName evidence="15">PheRS</shortName>
    </alternativeName>
</protein>
<reference evidence="20 21" key="1">
    <citation type="submission" date="2019-12" db="EMBL/GenBank/DDBJ databases">
        <title>Paenibacillus sp. nov., an endophytic bacterium isolated from the stem of Dendrobium.</title>
        <authorList>
            <person name="Zhao R."/>
        </authorList>
    </citation>
    <scope>NUCLEOTIDE SEQUENCE [LARGE SCALE GENOMIC DNA]</scope>
    <source>
        <strain evidence="20 21">HJL G12</strain>
    </source>
</reference>
<feature type="binding site" evidence="15">
    <location>
        <position position="465"/>
    </location>
    <ligand>
        <name>Mg(2+)</name>
        <dbReference type="ChEBI" id="CHEBI:18420"/>
        <note>shared with alpha subunit</note>
    </ligand>
</feature>
<dbReference type="PROSITE" id="PS50886">
    <property type="entry name" value="TRBD"/>
    <property type="match status" value="1"/>
</dbReference>
<dbReference type="GO" id="GO:0000049">
    <property type="term" value="F:tRNA binding"/>
    <property type="evidence" value="ECO:0007669"/>
    <property type="project" value="UniProtKB-UniRule"/>
</dbReference>
<dbReference type="NCBIfam" id="TIGR00472">
    <property type="entry name" value="pheT_bact"/>
    <property type="match status" value="1"/>
</dbReference>
<dbReference type="Pfam" id="PF03483">
    <property type="entry name" value="B3_4"/>
    <property type="match status" value="1"/>
</dbReference>
<evidence type="ECO:0000256" key="7">
    <source>
        <dbReference type="ARBA" id="ARBA00022723"/>
    </source>
</evidence>
<dbReference type="NCBIfam" id="NF045760">
    <property type="entry name" value="YtpR"/>
    <property type="match status" value="1"/>
</dbReference>
<dbReference type="Gene3D" id="3.30.56.10">
    <property type="match status" value="2"/>
</dbReference>
<dbReference type="SUPFAM" id="SSF55681">
    <property type="entry name" value="Class II aaRS and biotin synthetases"/>
    <property type="match status" value="1"/>
</dbReference>
<dbReference type="FunFam" id="3.50.40.10:FF:000001">
    <property type="entry name" value="Phenylalanine--tRNA ligase beta subunit"/>
    <property type="match status" value="1"/>
</dbReference>
<dbReference type="Gene3D" id="3.30.70.380">
    <property type="entry name" value="Ferrodoxin-fold anticodon-binding domain"/>
    <property type="match status" value="1"/>
</dbReference>
<dbReference type="FunFam" id="2.40.50.140:FF:000045">
    <property type="entry name" value="Phenylalanine--tRNA ligase beta subunit"/>
    <property type="match status" value="1"/>
</dbReference>
<keyword evidence="12 15" id="KW-0648">Protein biosynthesis</keyword>
<dbReference type="RefSeq" id="WP_160497626.1">
    <property type="nucleotide sequence ID" value="NZ_WUBI01000001.1"/>
</dbReference>
<keyword evidence="8 15" id="KW-0547">Nucleotide-binding</keyword>
<evidence type="ECO:0000256" key="16">
    <source>
        <dbReference type="PROSITE-ProRule" id="PRU00209"/>
    </source>
</evidence>
<organism evidence="20 21">
    <name type="scientific">Paenibacillus dendrobii</name>
    <dbReference type="NCBI Taxonomy" id="2691084"/>
    <lineage>
        <taxon>Bacteria</taxon>
        <taxon>Bacillati</taxon>
        <taxon>Bacillota</taxon>
        <taxon>Bacilli</taxon>
        <taxon>Bacillales</taxon>
        <taxon>Paenibacillaceae</taxon>
        <taxon>Paenibacillus</taxon>
    </lineage>
</organism>
<dbReference type="PANTHER" id="PTHR10947">
    <property type="entry name" value="PHENYLALANYL-TRNA SYNTHETASE BETA CHAIN AND LEUCINE-RICH REPEAT-CONTAINING PROTEIN 47"/>
    <property type="match status" value="1"/>
</dbReference>
<evidence type="ECO:0000256" key="1">
    <source>
        <dbReference type="ARBA" id="ARBA00004496"/>
    </source>
</evidence>
<dbReference type="InterPro" id="IPR041616">
    <property type="entry name" value="PheRS_beta_core"/>
</dbReference>
<evidence type="ECO:0000256" key="8">
    <source>
        <dbReference type="ARBA" id="ARBA00022741"/>
    </source>
</evidence>
<feature type="domain" description="FDX-ACB" evidence="18">
    <location>
        <begin position="722"/>
        <end position="815"/>
    </location>
</feature>
<keyword evidence="5 16" id="KW-0820">tRNA-binding</keyword>
<dbReference type="SUPFAM" id="SSF50249">
    <property type="entry name" value="Nucleic acid-binding proteins"/>
    <property type="match status" value="1"/>
</dbReference>
<dbReference type="AlphaFoldDB" id="A0A7X3IHT9"/>
<dbReference type="Gene3D" id="2.40.50.140">
    <property type="entry name" value="Nucleic acid-binding proteins"/>
    <property type="match status" value="1"/>
</dbReference>
<evidence type="ECO:0000259" key="17">
    <source>
        <dbReference type="PROSITE" id="PS50886"/>
    </source>
</evidence>
<keyword evidence="7 15" id="KW-0479">Metal-binding</keyword>
<dbReference type="InterPro" id="IPR009061">
    <property type="entry name" value="DNA-bd_dom_put_sf"/>
</dbReference>
<feature type="binding site" evidence="15">
    <location>
        <position position="471"/>
    </location>
    <ligand>
        <name>Mg(2+)</name>
        <dbReference type="ChEBI" id="CHEBI:18420"/>
        <note>shared with alpha subunit</note>
    </ligand>
</feature>
<keyword evidence="13 15" id="KW-0030">Aminoacyl-tRNA synthetase</keyword>
<comment type="similarity">
    <text evidence="2 15">Belongs to the phenylalanyl-tRNA synthetase beta subunit family. Type 1 subfamily.</text>
</comment>
<evidence type="ECO:0000256" key="6">
    <source>
        <dbReference type="ARBA" id="ARBA00022598"/>
    </source>
</evidence>
<evidence type="ECO:0000313" key="21">
    <source>
        <dbReference type="Proteomes" id="UP000460318"/>
    </source>
</evidence>
<keyword evidence="11 16" id="KW-0694">RNA-binding</keyword>
<dbReference type="SUPFAM" id="SSF54991">
    <property type="entry name" value="Anticodon-binding domain of PheRS"/>
    <property type="match status" value="1"/>
</dbReference>
<dbReference type="PROSITE" id="PS51483">
    <property type="entry name" value="B5"/>
    <property type="match status" value="1"/>
</dbReference>
<dbReference type="Pfam" id="PF17759">
    <property type="entry name" value="tRNA_synthFbeta"/>
    <property type="match status" value="1"/>
</dbReference>
<evidence type="ECO:0000256" key="5">
    <source>
        <dbReference type="ARBA" id="ARBA00022555"/>
    </source>
</evidence>
<comment type="cofactor">
    <cofactor evidence="15">
        <name>Mg(2+)</name>
        <dbReference type="ChEBI" id="CHEBI:18420"/>
    </cofactor>
    <text evidence="15">Binds 2 magnesium ions per tetramer.</text>
</comment>
<feature type="binding site" evidence="15">
    <location>
        <position position="474"/>
    </location>
    <ligand>
        <name>Mg(2+)</name>
        <dbReference type="ChEBI" id="CHEBI:18420"/>
        <note>shared with alpha subunit</note>
    </ligand>
</feature>
<dbReference type="SMART" id="SM00896">
    <property type="entry name" value="FDX-ACB"/>
    <property type="match status" value="1"/>
</dbReference>
<dbReference type="GO" id="GO:0005524">
    <property type="term" value="F:ATP binding"/>
    <property type="evidence" value="ECO:0007669"/>
    <property type="project" value="UniProtKB-UniRule"/>
</dbReference>
<evidence type="ECO:0000256" key="10">
    <source>
        <dbReference type="ARBA" id="ARBA00022842"/>
    </source>
</evidence>
<dbReference type="CDD" id="cd02796">
    <property type="entry name" value="tRNA_bind_bactPheRS"/>
    <property type="match status" value="1"/>
</dbReference>
<evidence type="ECO:0000256" key="4">
    <source>
        <dbReference type="ARBA" id="ARBA00022490"/>
    </source>
</evidence>
<dbReference type="EMBL" id="WUBI01000001">
    <property type="protein sequence ID" value="MWV44184.1"/>
    <property type="molecule type" value="Genomic_DNA"/>
</dbReference>
<evidence type="ECO:0000256" key="2">
    <source>
        <dbReference type="ARBA" id="ARBA00008653"/>
    </source>
</evidence>
<evidence type="ECO:0000259" key="19">
    <source>
        <dbReference type="PROSITE" id="PS51483"/>
    </source>
</evidence>
<dbReference type="EC" id="6.1.1.20" evidence="15"/>
<dbReference type="GO" id="GO:0016740">
    <property type="term" value="F:transferase activity"/>
    <property type="evidence" value="ECO:0007669"/>
    <property type="project" value="UniProtKB-ARBA"/>
</dbReference>
<evidence type="ECO:0000313" key="20">
    <source>
        <dbReference type="EMBL" id="MWV44184.1"/>
    </source>
</evidence>
<evidence type="ECO:0000256" key="12">
    <source>
        <dbReference type="ARBA" id="ARBA00022917"/>
    </source>
</evidence>
<feature type="binding site" evidence="15">
    <location>
        <position position="475"/>
    </location>
    <ligand>
        <name>Mg(2+)</name>
        <dbReference type="ChEBI" id="CHEBI:18420"/>
        <note>shared with alpha subunit</note>
    </ligand>
</feature>
<dbReference type="InterPro" id="IPR002547">
    <property type="entry name" value="tRNA-bd_dom"/>
</dbReference>
<dbReference type="SUPFAM" id="SSF56037">
    <property type="entry name" value="PheT/TilS domain"/>
    <property type="match status" value="1"/>
</dbReference>
<dbReference type="Gene3D" id="3.30.930.10">
    <property type="entry name" value="Bira Bifunctional Protein, Domain 2"/>
    <property type="match status" value="1"/>
</dbReference>
<dbReference type="GO" id="GO:0000287">
    <property type="term" value="F:magnesium ion binding"/>
    <property type="evidence" value="ECO:0007669"/>
    <property type="project" value="UniProtKB-UniRule"/>
</dbReference>
<dbReference type="FunFam" id="3.30.930.10:FF:000022">
    <property type="entry name" value="Phenylalanine--tRNA ligase beta subunit"/>
    <property type="match status" value="1"/>
</dbReference>
<sequence length="816" mass="89124">MKVSTEWLADYVSLENVAAADLAEKITRAGIEIDEIENRNKGITKVVVGYVKSKEKHPDADKLNICIVDAGQEEELQIVCGAKNVDAGQKVPVALVGAKLPGGLEIKKAKLRGALSQGMICSAKELGMNDKLLPKEQQEGILVLPESTQIGTPIGQVLGLDDEVLEFDLTPNRSDCLSMIGAAYEVGAILGRDVKLPDPAKELVEVSDTAADHISVKISSPEHCSHYAARYITGVHIGSSPLWMQNRLMAAGVRPINNIVDITNYVMLEYGQPLHAFDADQLTNGAIDVRLAKEGETMVTLDGQERKLEPHMLLITDGVKPVALAGVMGGLNSEVTDSTVNILLESAKFDGGTVRKTSRQLGLRSEASLRFEKEVDPGAVIPALDRAAALISRYAAGTVHKGIVESESASVEDKVIVLSFDKLNRFLGTDLSMLEVKTIFSRLHFSCADTAQGILEVKVPTRRGDITSDVDLIEEIARLYGYDNIPTTAIEGPTTPGAYTKPQALRRDVRKLFTHGGWQEVISYSFTHPDLTAMFPALTEGSHAIKLAMPMSEERSVLRTSIIPQLLDVAAYNANRKQNDLAMFEMGNVFYSQEERLTAQPKELPVLSLLLCGSRGQKQWNQTPEKVDFFDLKGALETVFEYLGLQDSITYVANQPQGYHPGRSASVYLTNDGGEQLLIGTLGQVHPQLQQDRGLGDMYTAEILLQPLYDYADGNIRYRELPRFPASERDIAVVVDESVEAGAMLSVIREAAGELLQSVQVFDVFTGSKLGEGKKSVAISTLYRHNERTLTDEEVSSAHAAVVSQLEQTFHAELRK</sequence>
<dbReference type="GO" id="GO:0006432">
    <property type="term" value="P:phenylalanyl-tRNA aminoacylation"/>
    <property type="evidence" value="ECO:0007669"/>
    <property type="project" value="UniProtKB-UniRule"/>
</dbReference>
<dbReference type="Pfam" id="PF01588">
    <property type="entry name" value="tRNA_bind"/>
    <property type="match status" value="1"/>
</dbReference>
<evidence type="ECO:0000256" key="11">
    <source>
        <dbReference type="ARBA" id="ARBA00022884"/>
    </source>
</evidence>
<dbReference type="Proteomes" id="UP000460318">
    <property type="component" value="Unassembled WGS sequence"/>
</dbReference>
<dbReference type="FunFam" id="3.30.70.380:FF:000001">
    <property type="entry name" value="Phenylalanine--tRNA ligase beta subunit"/>
    <property type="match status" value="1"/>
</dbReference>
<evidence type="ECO:0000259" key="18">
    <source>
        <dbReference type="PROSITE" id="PS51447"/>
    </source>
</evidence>
<keyword evidence="21" id="KW-1185">Reference proteome</keyword>
<gene>
    <name evidence="15" type="primary">pheT</name>
    <name evidence="20" type="ORF">GRF59_11120</name>
</gene>
<evidence type="ECO:0000256" key="9">
    <source>
        <dbReference type="ARBA" id="ARBA00022840"/>
    </source>
</evidence>
<dbReference type="GO" id="GO:0140096">
    <property type="term" value="F:catalytic activity, acting on a protein"/>
    <property type="evidence" value="ECO:0007669"/>
    <property type="project" value="UniProtKB-ARBA"/>
</dbReference>
<evidence type="ECO:0000256" key="3">
    <source>
        <dbReference type="ARBA" id="ARBA00011209"/>
    </source>
</evidence>
<dbReference type="SMART" id="SM00874">
    <property type="entry name" value="B5"/>
    <property type="match status" value="1"/>
</dbReference>
<evidence type="ECO:0000256" key="14">
    <source>
        <dbReference type="ARBA" id="ARBA00049255"/>
    </source>
</evidence>
<dbReference type="PROSITE" id="PS51447">
    <property type="entry name" value="FDX_ACB"/>
    <property type="match status" value="1"/>
</dbReference>
<feature type="domain" description="TRNA-binding" evidence="17">
    <location>
        <begin position="40"/>
        <end position="155"/>
    </location>
</feature>
<keyword evidence="10 15" id="KW-0460">Magnesium</keyword>
<comment type="subcellular location">
    <subcellularLocation>
        <location evidence="1 15">Cytoplasm</location>
    </subcellularLocation>
</comment>
<comment type="subunit">
    <text evidence="3 15">Tetramer of two alpha and two beta subunits.</text>
</comment>
<dbReference type="InterPro" id="IPR004532">
    <property type="entry name" value="Phe-tRNA-ligase_IIc_bsu_bact"/>
</dbReference>
<evidence type="ECO:0000256" key="13">
    <source>
        <dbReference type="ARBA" id="ARBA00023146"/>
    </source>
</evidence>
<dbReference type="CDD" id="cd00769">
    <property type="entry name" value="PheRS_beta_core"/>
    <property type="match status" value="1"/>
</dbReference>
<dbReference type="GO" id="GO:0004826">
    <property type="term" value="F:phenylalanine-tRNA ligase activity"/>
    <property type="evidence" value="ECO:0007669"/>
    <property type="project" value="UniProtKB-UniRule"/>
</dbReference>
<dbReference type="PANTHER" id="PTHR10947:SF0">
    <property type="entry name" value="PHENYLALANINE--TRNA LIGASE BETA SUBUNIT"/>
    <property type="match status" value="1"/>
</dbReference>
<dbReference type="InterPro" id="IPR036690">
    <property type="entry name" value="Fdx_antiC-bd_sf"/>
</dbReference>
<comment type="catalytic activity">
    <reaction evidence="14 15">
        <text>tRNA(Phe) + L-phenylalanine + ATP = L-phenylalanyl-tRNA(Phe) + AMP + diphosphate + H(+)</text>
        <dbReference type="Rhea" id="RHEA:19413"/>
        <dbReference type="Rhea" id="RHEA-COMP:9668"/>
        <dbReference type="Rhea" id="RHEA-COMP:9699"/>
        <dbReference type="ChEBI" id="CHEBI:15378"/>
        <dbReference type="ChEBI" id="CHEBI:30616"/>
        <dbReference type="ChEBI" id="CHEBI:33019"/>
        <dbReference type="ChEBI" id="CHEBI:58095"/>
        <dbReference type="ChEBI" id="CHEBI:78442"/>
        <dbReference type="ChEBI" id="CHEBI:78531"/>
        <dbReference type="ChEBI" id="CHEBI:456215"/>
        <dbReference type="EC" id="6.1.1.20"/>
    </reaction>
</comment>
<dbReference type="InterPro" id="IPR045864">
    <property type="entry name" value="aa-tRNA-synth_II/BPL/LPL"/>
</dbReference>
<feature type="domain" description="B5" evidence="19">
    <location>
        <begin position="411"/>
        <end position="487"/>
    </location>
</feature>
<dbReference type="SMART" id="SM00873">
    <property type="entry name" value="B3_4"/>
    <property type="match status" value="1"/>
</dbReference>
<dbReference type="InterPro" id="IPR020825">
    <property type="entry name" value="Phe-tRNA_synthase-like_B3/B4"/>
</dbReference>
<dbReference type="InterPro" id="IPR012340">
    <property type="entry name" value="NA-bd_OB-fold"/>
</dbReference>
<dbReference type="InterPro" id="IPR005147">
    <property type="entry name" value="tRNA_synthase_B5-dom"/>
</dbReference>
<dbReference type="InterPro" id="IPR033714">
    <property type="entry name" value="tRNA_bind_bactPheRS"/>
</dbReference>
<dbReference type="Pfam" id="PF03484">
    <property type="entry name" value="B5"/>
    <property type="match status" value="1"/>
</dbReference>
<dbReference type="SUPFAM" id="SSF46955">
    <property type="entry name" value="Putative DNA-binding domain"/>
    <property type="match status" value="1"/>
</dbReference>
<proteinExistence type="inferred from homology"/>
<accession>A0A7X3IHT9</accession>
<dbReference type="GO" id="GO:0009328">
    <property type="term" value="C:phenylalanine-tRNA ligase complex"/>
    <property type="evidence" value="ECO:0007669"/>
    <property type="project" value="TreeGrafter"/>
</dbReference>
<dbReference type="InterPro" id="IPR045060">
    <property type="entry name" value="Phe-tRNA-ligase_IIc_bsu"/>
</dbReference>
<name>A0A7X3IHT9_9BACL</name>